<sequence length="145" mass="15762">MVTSSERGAAIDGDGKVGEIPAWTEGTHALAAVADDQWVPGGRPVRPDWRGRPISIPHTSAKDTRSGAPSVDLFNVAPVRLGLGEKKSINPGREMTHLLDGTQEADQIVLSASAFLSRSCLDRTYVKLYTYQKMVPNIWFDLVVC</sequence>
<accession>A0A8J6HCI5</accession>
<feature type="region of interest" description="Disordered" evidence="1">
    <location>
        <begin position="41"/>
        <end position="67"/>
    </location>
</feature>
<dbReference type="AlphaFoldDB" id="A0A8J6HCI5"/>
<evidence type="ECO:0000313" key="2">
    <source>
        <dbReference type="EMBL" id="KAH0811721.1"/>
    </source>
</evidence>
<gene>
    <name evidence="2" type="ORF">GEV33_011070</name>
</gene>
<dbReference type="Proteomes" id="UP000719412">
    <property type="component" value="Unassembled WGS sequence"/>
</dbReference>
<proteinExistence type="predicted"/>
<protein>
    <submittedName>
        <fullName evidence="2">Uncharacterized protein</fullName>
    </submittedName>
</protein>
<reference evidence="2" key="2">
    <citation type="submission" date="2021-08" db="EMBL/GenBank/DDBJ databases">
        <authorList>
            <person name="Eriksson T."/>
        </authorList>
    </citation>
    <scope>NUCLEOTIDE SEQUENCE</scope>
    <source>
        <strain evidence="2">Stoneville</strain>
        <tissue evidence="2">Whole head</tissue>
    </source>
</reference>
<evidence type="ECO:0000313" key="3">
    <source>
        <dbReference type="Proteomes" id="UP000719412"/>
    </source>
</evidence>
<dbReference type="EMBL" id="JABDTM020026613">
    <property type="protein sequence ID" value="KAH0811721.1"/>
    <property type="molecule type" value="Genomic_DNA"/>
</dbReference>
<name>A0A8J6HCI5_TENMO</name>
<comment type="caution">
    <text evidence="2">The sequence shown here is derived from an EMBL/GenBank/DDBJ whole genome shotgun (WGS) entry which is preliminary data.</text>
</comment>
<keyword evidence="3" id="KW-1185">Reference proteome</keyword>
<evidence type="ECO:0000256" key="1">
    <source>
        <dbReference type="SAM" id="MobiDB-lite"/>
    </source>
</evidence>
<organism evidence="2 3">
    <name type="scientific">Tenebrio molitor</name>
    <name type="common">Yellow mealworm beetle</name>
    <dbReference type="NCBI Taxonomy" id="7067"/>
    <lineage>
        <taxon>Eukaryota</taxon>
        <taxon>Metazoa</taxon>
        <taxon>Ecdysozoa</taxon>
        <taxon>Arthropoda</taxon>
        <taxon>Hexapoda</taxon>
        <taxon>Insecta</taxon>
        <taxon>Pterygota</taxon>
        <taxon>Neoptera</taxon>
        <taxon>Endopterygota</taxon>
        <taxon>Coleoptera</taxon>
        <taxon>Polyphaga</taxon>
        <taxon>Cucujiformia</taxon>
        <taxon>Tenebrionidae</taxon>
        <taxon>Tenebrio</taxon>
    </lineage>
</organism>
<reference evidence="2" key="1">
    <citation type="journal article" date="2020" name="J Insects Food Feed">
        <title>The yellow mealworm (Tenebrio molitor) genome: a resource for the emerging insects as food and feed industry.</title>
        <authorList>
            <person name="Eriksson T."/>
            <person name="Andere A."/>
            <person name="Kelstrup H."/>
            <person name="Emery V."/>
            <person name="Picard C."/>
        </authorList>
    </citation>
    <scope>NUCLEOTIDE SEQUENCE</scope>
    <source>
        <strain evidence="2">Stoneville</strain>
        <tissue evidence="2">Whole head</tissue>
    </source>
</reference>